<evidence type="ECO:0000313" key="2">
    <source>
        <dbReference type="EMBL" id="GAG12717.1"/>
    </source>
</evidence>
<keyword evidence="1" id="KW-1133">Transmembrane helix</keyword>
<dbReference type="AlphaFoldDB" id="X0VNI0"/>
<feature type="transmembrane region" description="Helical" evidence="1">
    <location>
        <begin position="64"/>
        <end position="82"/>
    </location>
</feature>
<evidence type="ECO:0000256" key="1">
    <source>
        <dbReference type="SAM" id="Phobius"/>
    </source>
</evidence>
<protein>
    <submittedName>
        <fullName evidence="2">Uncharacterized protein</fullName>
    </submittedName>
</protein>
<gene>
    <name evidence="2" type="ORF">S01H1_39441</name>
</gene>
<accession>X0VNI0</accession>
<dbReference type="EMBL" id="BARS01024889">
    <property type="protein sequence ID" value="GAG12717.1"/>
    <property type="molecule type" value="Genomic_DNA"/>
</dbReference>
<proteinExistence type="predicted"/>
<organism evidence="2">
    <name type="scientific">marine sediment metagenome</name>
    <dbReference type="NCBI Taxonomy" id="412755"/>
    <lineage>
        <taxon>unclassified sequences</taxon>
        <taxon>metagenomes</taxon>
        <taxon>ecological metagenomes</taxon>
    </lineage>
</organism>
<comment type="caution">
    <text evidence="2">The sequence shown here is derived from an EMBL/GenBank/DDBJ whole genome shotgun (WGS) entry which is preliminary data.</text>
</comment>
<name>X0VNI0_9ZZZZ</name>
<feature type="non-terminal residue" evidence="2">
    <location>
        <position position="1"/>
    </location>
</feature>
<keyword evidence="1" id="KW-0812">Transmembrane</keyword>
<keyword evidence="1" id="KW-0472">Membrane</keyword>
<reference evidence="2" key="1">
    <citation type="journal article" date="2014" name="Front. Microbiol.">
        <title>High frequency of phylogenetically diverse reductive dehalogenase-homologous genes in deep subseafloor sedimentary metagenomes.</title>
        <authorList>
            <person name="Kawai M."/>
            <person name="Futagami T."/>
            <person name="Toyoda A."/>
            <person name="Takaki Y."/>
            <person name="Nishi S."/>
            <person name="Hori S."/>
            <person name="Arai W."/>
            <person name="Tsubouchi T."/>
            <person name="Morono Y."/>
            <person name="Uchiyama I."/>
            <person name="Ito T."/>
            <person name="Fujiyama A."/>
            <person name="Inagaki F."/>
            <person name="Takami H."/>
        </authorList>
    </citation>
    <scope>NUCLEOTIDE SEQUENCE</scope>
    <source>
        <strain evidence="2">Expedition CK06-06</strain>
    </source>
</reference>
<sequence>FMLHSQINSNIIENNKAIQNLDEYLDLLKAEVDIENDILNQTMNTQQAAIPREKYIQTTAQENYMMSAYYVAAVLGASVIIYRHY</sequence>